<dbReference type="EC" id="6.1.1.16" evidence="12"/>
<dbReference type="Pfam" id="PF09190">
    <property type="entry name" value="DALR_2"/>
    <property type="match status" value="1"/>
</dbReference>
<protein>
    <recommendedName>
        <fullName evidence="12">Cysteine--tRNA ligase</fullName>
        <ecNumber evidence="12">6.1.1.16</ecNumber>
    </recommendedName>
    <alternativeName>
        <fullName evidence="12">Cysteinyl-tRNA synthetase</fullName>
        <shortName evidence="12">CysRS</shortName>
    </alternativeName>
</protein>
<dbReference type="OrthoDB" id="9815130at2"/>
<comment type="cofactor">
    <cofactor evidence="12">
        <name>Zn(2+)</name>
        <dbReference type="ChEBI" id="CHEBI:29105"/>
    </cofactor>
    <text evidence="12">Binds 1 zinc ion per subunit.</text>
</comment>
<evidence type="ECO:0000256" key="3">
    <source>
        <dbReference type="ARBA" id="ARBA00011245"/>
    </source>
</evidence>
<comment type="subcellular location">
    <subcellularLocation>
        <location evidence="1 12">Cytoplasm</location>
    </subcellularLocation>
</comment>
<proteinExistence type="inferred from homology"/>
<feature type="binding site" evidence="12">
    <location>
        <position position="237"/>
    </location>
    <ligand>
        <name>Zn(2+)</name>
        <dbReference type="ChEBI" id="CHEBI:29105"/>
    </ligand>
</feature>
<dbReference type="InterPro" id="IPR014729">
    <property type="entry name" value="Rossmann-like_a/b/a_fold"/>
</dbReference>
<dbReference type="GO" id="GO:0006423">
    <property type="term" value="P:cysteinyl-tRNA aminoacylation"/>
    <property type="evidence" value="ECO:0007669"/>
    <property type="project" value="UniProtKB-UniRule"/>
</dbReference>
<dbReference type="RefSeq" id="WP_102246815.1">
    <property type="nucleotide sequence ID" value="NZ_CP025682.1"/>
</dbReference>
<comment type="similarity">
    <text evidence="2 12">Belongs to the class-I aminoacyl-tRNA synthetase family.</text>
</comment>
<dbReference type="HAMAP" id="MF_00041">
    <property type="entry name" value="Cys_tRNA_synth"/>
    <property type="match status" value="1"/>
</dbReference>
<dbReference type="Pfam" id="PF01406">
    <property type="entry name" value="tRNA-synt_1e"/>
    <property type="match status" value="1"/>
</dbReference>
<evidence type="ECO:0000256" key="7">
    <source>
        <dbReference type="ARBA" id="ARBA00022741"/>
    </source>
</evidence>
<comment type="subunit">
    <text evidence="3 12">Monomer.</text>
</comment>
<feature type="short sequence motif" description="'HIGH' region" evidence="12">
    <location>
        <begin position="30"/>
        <end position="40"/>
    </location>
</feature>
<evidence type="ECO:0000256" key="1">
    <source>
        <dbReference type="ARBA" id="ARBA00004496"/>
    </source>
</evidence>
<dbReference type="InterPro" id="IPR024909">
    <property type="entry name" value="Cys-tRNA/MSH_ligase"/>
</dbReference>
<dbReference type="Pfam" id="PF23493">
    <property type="entry name" value="CysS_C"/>
    <property type="match status" value="1"/>
</dbReference>
<feature type="domain" description="Cysteinyl-tRNA synthetase class Ia DALR" evidence="13">
    <location>
        <begin position="346"/>
        <end position="401"/>
    </location>
</feature>
<dbReference type="Gene3D" id="1.20.120.1910">
    <property type="entry name" value="Cysteine-tRNA ligase, C-terminal anti-codon recognition domain"/>
    <property type="match status" value="1"/>
</dbReference>
<keyword evidence="11 12" id="KW-0030">Aminoacyl-tRNA synthetase</keyword>
<evidence type="ECO:0000256" key="8">
    <source>
        <dbReference type="ARBA" id="ARBA00022833"/>
    </source>
</evidence>
<dbReference type="Gene3D" id="3.40.50.620">
    <property type="entry name" value="HUPs"/>
    <property type="match status" value="1"/>
</dbReference>
<reference evidence="14 15" key="1">
    <citation type="submission" date="2018-01" db="EMBL/GenBank/DDBJ databases">
        <authorList>
            <person name="Fu G.-Y."/>
        </authorList>
    </citation>
    <scope>NUCLEOTIDE SEQUENCE [LARGE SCALE GENOMIC DNA]</scope>
    <source>
        <strain evidence="14 15">SY39</strain>
    </source>
</reference>
<keyword evidence="7 12" id="KW-0547">Nucleotide-binding</keyword>
<dbReference type="PANTHER" id="PTHR10890">
    <property type="entry name" value="CYSTEINYL-TRNA SYNTHETASE"/>
    <property type="match status" value="1"/>
</dbReference>
<keyword evidence="5 12" id="KW-0436">Ligase</keyword>
<evidence type="ECO:0000256" key="4">
    <source>
        <dbReference type="ARBA" id="ARBA00022490"/>
    </source>
</evidence>
<feature type="binding site" evidence="12">
    <location>
        <position position="241"/>
    </location>
    <ligand>
        <name>Zn(2+)</name>
        <dbReference type="ChEBI" id="CHEBI:29105"/>
    </ligand>
</feature>
<dbReference type="AlphaFoldDB" id="A0A2I6S683"/>
<dbReference type="GO" id="GO:0004817">
    <property type="term" value="F:cysteine-tRNA ligase activity"/>
    <property type="evidence" value="ECO:0007669"/>
    <property type="project" value="UniProtKB-UniRule"/>
</dbReference>
<dbReference type="NCBIfam" id="TIGR00435">
    <property type="entry name" value="cysS"/>
    <property type="match status" value="1"/>
</dbReference>
<evidence type="ECO:0000256" key="11">
    <source>
        <dbReference type="ARBA" id="ARBA00023146"/>
    </source>
</evidence>
<evidence type="ECO:0000256" key="10">
    <source>
        <dbReference type="ARBA" id="ARBA00022917"/>
    </source>
</evidence>
<keyword evidence="6 12" id="KW-0479">Metal-binding</keyword>
<accession>A0A2I6S683</accession>
<sequence>MLQIHNTLTRRKQEFVPIEAGKVRMYVCGMTVYDYCHLGHARVMVVFDMVSRWLRASGFDITYVRNITDIDDKIIRRAQENGESIRALTDRFIAAMHEDADALGVLRPDHEPRATDYVASMQSLIERLTDKGLAYVAANKDVCYAVRKFDGYGKLSGKSLDELRAGERVEVAGDKHDPLDFVLWKHAREDEPGEVKWASPWGEGRPGWHIECSAMSSELLGDHFDIHGGGADLQFPHHENEIAQSEGAHGHAFVNYWMHNGFVRVDDEKMSKSLGNFFTIREVLKKYDAEVVRFFILRAHYRSALNYSDAHLDDARNALTRLYTALKNAAPAPLTAIDWNDAHAARFRAAMDDDFNTAEAVAVLFELAGEVNRDADAFKASLLKALGGALGLLEREPLAFLQGGSDDEAGEIETKIAERAAAKKARDFATADRIRDELTAAGIVLEDGPAGTTWRRA</sequence>
<name>A0A2I6S683_9RHOO</name>
<organism evidence="14 15">
    <name type="scientific">Pseudazoarcus pumilus</name>
    <dbReference type="NCBI Taxonomy" id="2067960"/>
    <lineage>
        <taxon>Bacteria</taxon>
        <taxon>Pseudomonadati</taxon>
        <taxon>Pseudomonadota</taxon>
        <taxon>Betaproteobacteria</taxon>
        <taxon>Rhodocyclales</taxon>
        <taxon>Zoogloeaceae</taxon>
        <taxon>Pseudazoarcus</taxon>
    </lineage>
</organism>
<keyword evidence="8 12" id="KW-0862">Zinc</keyword>
<dbReference type="InterPro" id="IPR056411">
    <property type="entry name" value="CysS_C"/>
</dbReference>
<evidence type="ECO:0000259" key="13">
    <source>
        <dbReference type="SMART" id="SM00840"/>
    </source>
</evidence>
<dbReference type="KEGG" id="atw:C0099_07255"/>
<feature type="binding site" evidence="12">
    <location>
        <position position="212"/>
    </location>
    <ligand>
        <name>Zn(2+)</name>
        <dbReference type="ChEBI" id="CHEBI:29105"/>
    </ligand>
</feature>
<feature type="binding site" evidence="12">
    <location>
        <position position="28"/>
    </location>
    <ligand>
        <name>Zn(2+)</name>
        <dbReference type="ChEBI" id="CHEBI:29105"/>
    </ligand>
</feature>
<evidence type="ECO:0000256" key="6">
    <source>
        <dbReference type="ARBA" id="ARBA00022723"/>
    </source>
</evidence>
<dbReference type="PANTHER" id="PTHR10890:SF3">
    <property type="entry name" value="CYSTEINE--TRNA LIGASE, CYTOPLASMIC"/>
    <property type="match status" value="1"/>
</dbReference>
<dbReference type="InterPro" id="IPR032678">
    <property type="entry name" value="tRNA-synt_1_cat_dom"/>
</dbReference>
<dbReference type="InterPro" id="IPR015273">
    <property type="entry name" value="Cys-tRNA-synt_Ia_DALR"/>
</dbReference>
<keyword evidence="4 12" id="KW-0963">Cytoplasm</keyword>
<dbReference type="SMART" id="SM00840">
    <property type="entry name" value="DALR_2"/>
    <property type="match status" value="1"/>
</dbReference>
<evidence type="ECO:0000256" key="9">
    <source>
        <dbReference type="ARBA" id="ARBA00022840"/>
    </source>
</evidence>
<comment type="catalytic activity">
    <reaction evidence="12">
        <text>tRNA(Cys) + L-cysteine + ATP = L-cysteinyl-tRNA(Cys) + AMP + diphosphate</text>
        <dbReference type="Rhea" id="RHEA:17773"/>
        <dbReference type="Rhea" id="RHEA-COMP:9661"/>
        <dbReference type="Rhea" id="RHEA-COMP:9679"/>
        <dbReference type="ChEBI" id="CHEBI:30616"/>
        <dbReference type="ChEBI" id="CHEBI:33019"/>
        <dbReference type="ChEBI" id="CHEBI:35235"/>
        <dbReference type="ChEBI" id="CHEBI:78442"/>
        <dbReference type="ChEBI" id="CHEBI:78517"/>
        <dbReference type="ChEBI" id="CHEBI:456215"/>
        <dbReference type="EC" id="6.1.1.16"/>
    </reaction>
</comment>
<evidence type="ECO:0000313" key="14">
    <source>
        <dbReference type="EMBL" id="AUN94748.1"/>
    </source>
</evidence>
<feature type="binding site" evidence="12">
    <location>
        <position position="272"/>
    </location>
    <ligand>
        <name>ATP</name>
        <dbReference type="ChEBI" id="CHEBI:30616"/>
    </ligand>
</feature>
<dbReference type="CDD" id="cd07963">
    <property type="entry name" value="Anticodon_Ia_Cys"/>
    <property type="match status" value="1"/>
</dbReference>
<dbReference type="InterPro" id="IPR015803">
    <property type="entry name" value="Cys-tRNA-ligase"/>
</dbReference>
<evidence type="ECO:0000256" key="5">
    <source>
        <dbReference type="ARBA" id="ARBA00022598"/>
    </source>
</evidence>
<dbReference type="FunFam" id="3.40.50.620:FF:000009">
    <property type="entry name" value="Cysteine--tRNA ligase"/>
    <property type="match status" value="1"/>
</dbReference>
<dbReference type="CDD" id="cd00672">
    <property type="entry name" value="CysRS_core"/>
    <property type="match status" value="1"/>
</dbReference>
<evidence type="ECO:0000313" key="15">
    <source>
        <dbReference type="Proteomes" id="UP000242205"/>
    </source>
</evidence>
<evidence type="ECO:0000256" key="12">
    <source>
        <dbReference type="HAMAP-Rule" id="MF_00041"/>
    </source>
</evidence>
<dbReference type="SUPFAM" id="SSF52374">
    <property type="entry name" value="Nucleotidylyl transferase"/>
    <property type="match status" value="1"/>
</dbReference>
<evidence type="ECO:0000256" key="2">
    <source>
        <dbReference type="ARBA" id="ARBA00005594"/>
    </source>
</evidence>
<dbReference type="GO" id="GO:0005524">
    <property type="term" value="F:ATP binding"/>
    <property type="evidence" value="ECO:0007669"/>
    <property type="project" value="UniProtKB-UniRule"/>
</dbReference>
<feature type="short sequence motif" description="'KMSKS' region" evidence="12">
    <location>
        <begin position="269"/>
        <end position="273"/>
    </location>
</feature>
<dbReference type="GO" id="GO:0005829">
    <property type="term" value="C:cytosol"/>
    <property type="evidence" value="ECO:0007669"/>
    <property type="project" value="TreeGrafter"/>
</dbReference>
<dbReference type="EMBL" id="CP025682">
    <property type="protein sequence ID" value="AUN94748.1"/>
    <property type="molecule type" value="Genomic_DNA"/>
</dbReference>
<keyword evidence="9 12" id="KW-0067">ATP-binding</keyword>
<keyword evidence="15" id="KW-1185">Reference proteome</keyword>
<gene>
    <name evidence="12" type="primary">cysS</name>
    <name evidence="14" type="ORF">C0099_07255</name>
</gene>
<dbReference type="PRINTS" id="PR00983">
    <property type="entry name" value="TRNASYNTHCYS"/>
</dbReference>
<dbReference type="Proteomes" id="UP000242205">
    <property type="component" value="Chromosome"/>
</dbReference>
<keyword evidence="10 12" id="KW-0648">Protein biosynthesis</keyword>
<dbReference type="InterPro" id="IPR009080">
    <property type="entry name" value="tRNAsynth_Ia_anticodon-bd"/>
</dbReference>
<dbReference type="SUPFAM" id="SSF47323">
    <property type="entry name" value="Anticodon-binding domain of a subclass of class I aminoacyl-tRNA synthetases"/>
    <property type="match status" value="1"/>
</dbReference>
<dbReference type="GO" id="GO:0008270">
    <property type="term" value="F:zinc ion binding"/>
    <property type="evidence" value="ECO:0007669"/>
    <property type="project" value="UniProtKB-UniRule"/>
</dbReference>